<protein>
    <recommendedName>
        <fullName evidence="7">X8 domain-containing protein</fullName>
    </recommendedName>
</protein>
<accession>A0ABD3CTU5</accession>
<dbReference type="GO" id="GO:0016798">
    <property type="term" value="F:hydrolase activity, acting on glycosyl bonds"/>
    <property type="evidence" value="ECO:0007669"/>
    <property type="project" value="UniProtKB-KW"/>
</dbReference>
<name>A0ABD3CTU5_9LAMI</name>
<keyword evidence="2" id="KW-0732">Signal</keyword>
<dbReference type="InterPro" id="IPR044965">
    <property type="entry name" value="Glyco_hydro_17_plant"/>
</dbReference>
<keyword evidence="5" id="KW-0326">Glycosidase</keyword>
<dbReference type="SUPFAM" id="SSF51445">
    <property type="entry name" value="(Trans)glycosidases"/>
    <property type="match status" value="1"/>
</dbReference>
<proteinExistence type="inferred from homology"/>
<comment type="caution">
    <text evidence="8">The sequence shown here is derived from an EMBL/GenBank/DDBJ whole genome shotgun (WGS) entry which is preliminary data.</text>
</comment>
<dbReference type="Gene3D" id="1.20.58.1040">
    <property type="match status" value="1"/>
</dbReference>
<evidence type="ECO:0000256" key="5">
    <source>
        <dbReference type="ARBA" id="ARBA00023295"/>
    </source>
</evidence>
<dbReference type="Proteomes" id="UP001632038">
    <property type="component" value="Unassembled WGS sequence"/>
</dbReference>
<keyword evidence="4" id="KW-1015">Disulfide bond</keyword>
<dbReference type="InterPro" id="IPR012946">
    <property type="entry name" value="X8"/>
</dbReference>
<organism evidence="8 9">
    <name type="scientific">Castilleja foliolosa</name>
    <dbReference type="NCBI Taxonomy" id="1961234"/>
    <lineage>
        <taxon>Eukaryota</taxon>
        <taxon>Viridiplantae</taxon>
        <taxon>Streptophyta</taxon>
        <taxon>Embryophyta</taxon>
        <taxon>Tracheophyta</taxon>
        <taxon>Spermatophyta</taxon>
        <taxon>Magnoliopsida</taxon>
        <taxon>eudicotyledons</taxon>
        <taxon>Gunneridae</taxon>
        <taxon>Pentapetalae</taxon>
        <taxon>asterids</taxon>
        <taxon>lamiids</taxon>
        <taxon>Lamiales</taxon>
        <taxon>Orobanchaceae</taxon>
        <taxon>Pedicularideae</taxon>
        <taxon>Castillejinae</taxon>
        <taxon>Castilleja</taxon>
    </lineage>
</organism>
<dbReference type="InterPro" id="IPR017853">
    <property type="entry name" value="GH"/>
</dbReference>
<keyword evidence="9" id="KW-1185">Reference proteome</keyword>
<reference evidence="9" key="1">
    <citation type="journal article" date="2024" name="IScience">
        <title>Strigolactones Initiate the Formation of Haustorium-like Structures in Castilleja.</title>
        <authorList>
            <person name="Buerger M."/>
            <person name="Peterson D."/>
            <person name="Chory J."/>
        </authorList>
    </citation>
    <scope>NUCLEOTIDE SEQUENCE [LARGE SCALE GENOMIC DNA]</scope>
</reference>
<evidence type="ECO:0000259" key="7">
    <source>
        <dbReference type="SMART" id="SM00768"/>
    </source>
</evidence>
<evidence type="ECO:0000256" key="3">
    <source>
        <dbReference type="ARBA" id="ARBA00022801"/>
    </source>
</evidence>
<gene>
    <name evidence="8" type="ORF">CASFOL_025508</name>
</gene>
<evidence type="ECO:0000313" key="9">
    <source>
        <dbReference type="Proteomes" id="UP001632038"/>
    </source>
</evidence>
<dbReference type="InterPro" id="IPR000490">
    <property type="entry name" value="Glyco_hydro_17"/>
</dbReference>
<dbReference type="Pfam" id="PF00332">
    <property type="entry name" value="Glyco_hydro_17"/>
    <property type="match status" value="1"/>
</dbReference>
<keyword evidence="3" id="KW-0378">Hydrolase</keyword>
<dbReference type="Gene3D" id="3.20.20.80">
    <property type="entry name" value="Glycosidases"/>
    <property type="match status" value="1"/>
</dbReference>
<evidence type="ECO:0000256" key="1">
    <source>
        <dbReference type="ARBA" id="ARBA00008773"/>
    </source>
</evidence>
<dbReference type="PANTHER" id="PTHR32227">
    <property type="entry name" value="GLUCAN ENDO-1,3-BETA-GLUCOSIDASE BG1-RELATED-RELATED"/>
    <property type="match status" value="1"/>
</dbReference>
<dbReference type="AlphaFoldDB" id="A0ABD3CTU5"/>
<dbReference type="EMBL" id="JAVIJP010000032">
    <property type="protein sequence ID" value="KAL3632524.1"/>
    <property type="molecule type" value="Genomic_DNA"/>
</dbReference>
<comment type="similarity">
    <text evidence="1 6">Belongs to the glycosyl hydrolase 17 family.</text>
</comment>
<evidence type="ECO:0000313" key="8">
    <source>
        <dbReference type="EMBL" id="KAL3632524.1"/>
    </source>
</evidence>
<dbReference type="Pfam" id="PF07983">
    <property type="entry name" value="X8"/>
    <property type="match status" value="1"/>
</dbReference>
<evidence type="ECO:0000256" key="2">
    <source>
        <dbReference type="ARBA" id="ARBA00022729"/>
    </source>
</evidence>
<sequence length="568" mass="63480">MTMAVAGILGHFSETLLIFFAPQVLNFLLSLPQLAGIVPCPRHRLPSPMKMIEFMYDLVVYMSPRTRTEQPFALHWGSIFRFVAIICLLTTSKVVDGAIGITWGRQSVQRLVPSLVVDLILQNGVRNARIYSSQTDILEAFSGSGINLNIGIYNVSVFLDNNTAFDWVQEKVVKNYATGNIRRILIGNYIFKSGDNYQPIRNDATTTLEVIQSALNRAGYGDIKAALTHATQVLKDNITRPSEAEFKTDLVNDMNRVLNTLKANNSPFVVKIFPALFVLDNNMPPIFAFPDNNDSATFVKDINGAVYTHAFDFIYDSFLWALEKAGAGDLEVVVDQLCWPTDGFPGGNFSSAERFYRVLLPRVVSNRGTPKRPGRPIEVYVHSLSDETRMTIFEPWGRHWGIYRSNGEPKYKIDLTGQGRDIYPARAKGIMRMPERWCVFKNNTRNAYILEKQSQIACKGGDCTSLSLGGSCSRLSFEDTVSYKFNMYFQSTFQEDGSCDFDGLGEVVTENPSTGECLFPVEVVKGTQNSFDKQYKTSGADHGKGMHGIGDRCAVCFVLLISVLWAVF</sequence>
<feature type="domain" description="X8" evidence="7">
    <location>
        <begin position="436"/>
        <end position="519"/>
    </location>
</feature>
<evidence type="ECO:0000256" key="4">
    <source>
        <dbReference type="ARBA" id="ARBA00023157"/>
    </source>
</evidence>
<dbReference type="SMART" id="SM00768">
    <property type="entry name" value="X8"/>
    <property type="match status" value="1"/>
</dbReference>
<evidence type="ECO:0000256" key="6">
    <source>
        <dbReference type="RuleBase" id="RU004335"/>
    </source>
</evidence>